<protein>
    <recommendedName>
        <fullName evidence="7">Non-homologous end-joining factor 1</fullName>
    </recommendedName>
</protein>
<sequence>MALFTKEHDELLSAVNWVALSATSTVATNGSSGLLPSTTTTATPKTTNGEGTAALNTTFLVKSYFSTDRYLVLITNLKYVWLEELIGDDIKKRCKDTKSGLDPDDLESLLKSLPSFLKNLPNLTHVLRKTNDELELKSTRTLKWGELFWNFRCKLIPNAHTLRDEDEEYDLDGASILYKHYVLPQRMLLVAYYEQIKALVDVIKSQDDELKELDLLREQQNVAGKLEKSHSKKKPRTPFDDENTFQEIEKRLQSFKISTGQIPLENLIDSRTSHLFSKATERIMEEYKEEEELKRKKSLHFEDRRSSAPPPLPATGQNNDDLDDELFRTPKKDKAKTVHVTKPQQNVSPRVEATASSSTSTNLSKPGSSTVVAETRRLSSPKAKIDSVTTQQETAETNNENNSNPQESEEARRRQLQELKNEGVAKKRKKKI</sequence>
<name>A0A9N9FBL8_9GLOM</name>
<feature type="compositionally biased region" description="Low complexity" evidence="8">
    <location>
        <begin position="389"/>
        <end position="406"/>
    </location>
</feature>
<dbReference type="EMBL" id="CAJVPS010001058">
    <property type="protein sequence ID" value="CAG8522585.1"/>
    <property type="molecule type" value="Genomic_DNA"/>
</dbReference>
<keyword evidence="3" id="KW-0238">DNA-binding</keyword>
<dbReference type="GO" id="GO:0045027">
    <property type="term" value="F:DNA end binding"/>
    <property type="evidence" value="ECO:0007669"/>
    <property type="project" value="TreeGrafter"/>
</dbReference>
<gene>
    <name evidence="10" type="ORF">ALEPTO_LOCUS4544</name>
</gene>
<feature type="compositionally biased region" description="Low complexity" evidence="8">
    <location>
        <begin position="354"/>
        <end position="369"/>
    </location>
</feature>
<evidence type="ECO:0000256" key="6">
    <source>
        <dbReference type="ARBA" id="ARBA00025747"/>
    </source>
</evidence>
<proteinExistence type="inferred from homology"/>
<dbReference type="InterPro" id="IPR038051">
    <property type="entry name" value="XRCC4-like_N_sf"/>
</dbReference>
<comment type="subcellular location">
    <subcellularLocation>
        <location evidence="1">Nucleus</location>
    </subcellularLocation>
</comment>
<evidence type="ECO:0000256" key="1">
    <source>
        <dbReference type="ARBA" id="ARBA00004123"/>
    </source>
</evidence>
<keyword evidence="11" id="KW-1185">Reference proteome</keyword>
<accession>A0A9N9FBL8</accession>
<dbReference type="Pfam" id="PF09302">
    <property type="entry name" value="XLF"/>
    <property type="match status" value="1"/>
</dbReference>
<feature type="compositionally biased region" description="Basic and acidic residues" evidence="8">
    <location>
        <begin position="325"/>
        <end position="336"/>
    </location>
</feature>
<feature type="region of interest" description="Disordered" evidence="8">
    <location>
        <begin position="224"/>
        <end position="244"/>
    </location>
</feature>
<evidence type="ECO:0000256" key="2">
    <source>
        <dbReference type="ARBA" id="ARBA00022763"/>
    </source>
</evidence>
<dbReference type="InterPro" id="IPR015381">
    <property type="entry name" value="XLF-like_N"/>
</dbReference>
<feature type="region of interest" description="Disordered" evidence="8">
    <location>
        <begin position="293"/>
        <end position="432"/>
    </location>
</feature>
<evidence type="ECO:0000256" key="5">
    <source>
        <dbReference type="ARBA" id="ARBA00023242"/>
    </source>
</evidence>
<evidence type="ECO:0000313" key="11">
    <source>
        <dbReference type="Proteomes" id="UP000789508"/>
    </source>
</evidence>
<dbReference type="GO" id="GO:0032807">
    <property type="term" value="C:DNA ligase IV complex"/>
    <property type="evidence" value="ECO:0007669"/>
    <property type="project" value="TreeGrafter"/>
</dbReference>
<evidence type="ECO:0000256" key="4">
    <source>
        <dbReference type="ARBA" id="ARBA00023204"/>
    </source>
</evidence>
<dbReference type="PANTHER" id="PTHR32235:SF1">
    <property type="entry name" value="NON-HOMOLOGOUS END-JOINING FACTOR 1"/>
    <property type="match status" value="1"/>
</dbReference>
<evidence type="ECO:0000256" key="3">
    <source>
        <dbReference type="ARBA" id="ARBA00023125"/>
    </source>
</evidence>
<feature type="compositionally biased region" description="Basic and acidic residues" evidence="8">
    <location>
        <begin position="409"/>
        <end position="425"/>
    </location>
</feature>
<organism evidence="10 11">
    <name type="scientific">Ambispora leptoticha</name>
    <dbReference type="NCBI Taxonomy" id="144679"/>
    <lineage>
        <taxon>Eukaryota</taxon>
        <taxon>Fungi</taxon>
        <taxon>Fungi incertae sedis</taxon>
        <taxon>Mucoromycota</taxon>
        <taxon>Glomeromycotina</taxon>
        <taxon>Glomeromycetes</taxon>
        <taxon>Archaeosporales</taxon>
        <taxon>Ambisporaceae</taxon>
        <taxon>Ambispora</taxon>
    </lineage>
</organism>
<comment type="caution">
    <text evidence="10">The sequence shown here is derived from an EMBL/GenBank/DDBJ whole genome shotgun (WGS) entry which is preliminary data.</text>
</comment>
<dbReference type="InterPro" id="IPR052287">
    <property type="entry name" value="NHEJ_factor"/>
</dbReference>
<dbReference type="Proteomes" id="UP000789508">
    <property type="component" value="Unassembled WGS sequence"/>
</dbReference>
<feature type="domain" description="XLF-like N-terminal" evidence="9">
    <location>
        <begin position="56"/>
        <end position="154"/>
    </location>
</feature>
<keyword evidence="5" id="KW-0539">Nucleus</keyword>
<reference evidence="10" key="1">
    <citation type="submission" date="2021-06" db="EMBL/GenBank/DDBJ databases">
        <authorList>
            <person name="Kallberg Y."/>
            <person name="Tangrot J."/>
            <person name="Rosling A."/>
        </authorList>
    </citation>
    <scope>NUCLEOTIDE SEQUENCE</scope>
    <source>
        <strain evidence="10">FL130A</strain>
    </source>
</reference>
<keyword evidence="2" id="KW-0227">DNA damage</keyword>
<comment type="similarity">
    <text evidence="6">Belongs to the XRCC4-XLF family. XLF subfamily.</text>
</comment>
<evidence type="ECO:0000313" key="10">
    <source>
        <dbReference type="EMBL" id="CAG8522585.1"/>
    </source>
</evidence>
<dbReference type="Gene3D" id="2.170.210.10">
    <property type="entry name" value="DNA double-strand break repair and VJ recombination XRCC4, N-terminal"/>
    <property type="match status" value="1"/>
</dbReference>
<feature type="compositionally biased region" description="Basic and acidic residues" evidence="8">
    <location>
        <begin position="293"/>
        <end position="306"/>
    </location>
</feature>
<keyword evidence="4" id="KW-0234">DNA repair</keyword>
<evidence type="ECO:0000256" key="7">
    <source>
        <dbReference type="ARBA" id="ARBA00044529"/>
    </source>
</evidence>
<evidence type="ECO:0000256" key="8">
    <source>
        <dbReference type="SAM" id="MobiDB-lite"/>
    </source>
</evidence>
<dbReference type="AlphaFoldDB" id="A0A9N9FBL8"/>
<dbReference type="OrthoDB" id="2155935at2759"/>
<dbReference type="GO" id="GO:0006303">
    <property type="term" value="P:double-strand break repair via nonhomologous end joining"/>
    <property type="evidence" value="ECO:0007669"/>
    <property type="project" value="UniProtKB-ARBA"/>
</dbReference>
<evidence type="ECO:0000259" key="9">
    <source>
        <dbReference type="Pfam" id="PF09302"/>
    </source>
</evidence>
<dbReference type="PANTHER" id="PTHR32235">
    <property type="entry name" value="NON-HOMOLOGOUS END-JOINING FACTOR 1"/>
    <property type="match status" value="1"/>
</dbReference>
<dbReference type="CDD" id="cd22285">
    <property type="entry name" value="HD_XLF_N"/>
    <property type="match status" value="1"/>
</dbReference>